<sequence>MGQVDAVKPLSRRGPERRYLVIAPSRDEASTLRTTLDSLLRQTLPPAKLVFVDDGSTDETQAILAEYRERMPYLDVVRRVDRGVRKVGPGVIEAFNEGLGTVDLSQFEFLCKLDMDLDLPDGYFEGLVAKMDGDPLLATCSGKPYFREAATGELVSEHIADEFAVGMTKFYRVSAWREIGGFPVSIGWDGIDCHLCRMHGMRATSFPDPELRFIHLRPMGSSHISLWHGRMRHGLGAWVMGTPPLFMLAATVYRLNKRPRVVGAVAMLLGYLQAWRQGVRRFDKPGYLAFVRSYQHLALVIGRTRAAERMRQRAAQGGRAPSLDGAMHGHR</sequence>
<dbReference type="CDD" id="cd00761">
    <property type="entry name" value="Glyco_tranf_GTA_type"/>
    <property type="match status" value="1"/>
</dbReference>
<comment type="caution">
    <text evidence="3">The sequence shown here is derived from an EMBL/GenBank/DDBJ whole genome shotgun (WGS) entry which is preliminary data.</text>
</comment>
<reference evidence="4" key="1">
    <citation type="journal article" date="2019" name="Int. J. Syst. Evol. Microbiol.">
        <title>The Global Catalogue of Microorganisms (GCM) 10K type strain sequencing project: providing services to taxonomists for standard genome sequencing and annotation.</title>
        <authorList>
            <consortium name="The Broad Institute Genomics Platform"/>
            <consortium name="The Broad Institute Genome Sequencing Center for Infectious Disease"/>
            <person name="Wu L."/>
            <person name="Ma J."/>
        </authorList>
    </citation>
    <scope>NUCLEOTIDE SEQUENCE [LARGE SCALE GENOMIC DNA]</scope>
    <source>
        <strain evidence="4">CCUG 48316</strain>
    </source>
</reference>
<dbReference type="SUPFAM" id="SSF53448">
    <property type="entry name" value="Nucleotide-diphospho-sugar transferases"/>
    <property type="match status" value="1"/>
</dbReference>
<dbReference type="EC" id="2.4.-.-" evidence="3"/>
<feature type="domain" description="Glycosyltransferase 2-like" evidence="2">
    <location>
        <begin position="21"/>
        <end position="151"/>
    </location>
</feature>
<gene>
    <name evidence="3" type="ORF">ACFQE0_15425</name>
</gene>
<dbReference type="InterPro" id="IPR029044">
    <property type="entry name" value="Nucleotide-diphossugar_trans"/>
</dbReference>
<proteinExistence type="predicted"/>
<dbReference type="GO" id="GO:0016757">
    <property type="term" value="F:glycosyltransferase activity"/>
    <property type="evidence" value="ECO:0007669"/>
    <property type="project" value="UniProtKB-KW"/>
</dbReference>
<dbReference type="Pfam" id="PF00535">
    <property type="entry name" value="Glycos_transf_2"/>
    <property type="match status" value="1"/>
</dbReference>
<dbReference type="PANTHER" id="PTHR43685:SF2">
    <property type="entry name" value="GLYCOSYLTRANSFERASE 2-LIKE DOMAIN-CONTAINING PROTEIN"/>
    <property type="match status" value="1"/>
</dbReference>
<feature type="region of interest" description="Disordered" evidence="1">
    <location>
        <begin position="312"/>
        <end position="331"/>
    </location>
</feature>
<protein>
    <submittedName>
        <fullName evidence="3">Glycosyltransferase</fullName>
        <ecNumber evidence="3">2.4.-.-</ecNumber>
    </submittedName>
</protein>
<keyword evidence="4" id="KW-1185">Reference proteome</keyword>
<evidence type="ECO:0000313" key="4">
    <source>
        <dbReference type="Proteomes" id="UP001596292"/>
    </source>
</evidence>
<dbReference type="Proteomes" id="UP001596292">
    <property type="component" value="Unassembled WGS sequence"/>
</dbReference>
<dbReference type="Gene3D" id="3.90.550.10">
    <property type="entry name" value="Spore Coat Polysaccharide Biosynthesis Protein SpsA, Chain A"/>
    <property type="match status" value="1"/>
</dbReference>
<organism evidence="3 4">
    <name type="scientific">Methylobacterium komagatae</name>
    <dbReference type="NCBI Taxonomy" id="374425"/>
    <lineage>
        <taxon>Bacteria</taxon>
        <taxon>Pseudomonadati</taxon>
        <taxon>Pseudomonadota</taxon>
        <taxon>Alphaproteobacteria</taxon>
        <taxon>Hyphomicrobiales</taxon>
        <taxon>Methylobacteriaceae</taxon>
        <taxon>Methylobacterium</taxon>
    </lineage>
</organism>
<dbReference type="RefSeq" id="WP_378971169.1">
    <property type="nucleotide sequence ID" value="NZ_JBHSWN010000001.1"/>
</dbReference>
<dbReference type="EMBL" id="JBHSWN010000001">
    <property type="protein sequence ID" value="MFC6790883.1"/>
    <property type="molecule type" value="Genomic_DNA"/>
</dbReference>
<evidence type="ECO:0000259" key="2">
    <source>
        <dbReference type="Pfam" id="PF00535"/>
    </source>
</evidence>
<keyword evidence="3" id="KW-0328">Glycosyltransferase</keyword>
<dbReference type="PANTHER" id="PTHR43685">
    <property type="entry name" value="GLYCOSYLTRANSFERASE"/>
    <property type="match status" value="1"/>
</dbReference>
<dbReference type="InterPro" id="IPR050834">
    <property type="entry name" value="Glycosyltransf_2"/>
</dbReference>
<accession>A0ABW2BKC3</accession>
<name>A0ABW2BKC3_9HYPH</name>
<keyword evidence="3" id="KW-0808">Transferase</keyword>
<evidence type="ECO:0000313" key="3">
    <source>
        <dbReference type="EMBL" id="MFC6790883.1"/>
    </source>
</evidence>
<evidence type="ECO:0000256" key="1">
    <source>
        <dbReference type="SAM" id="MobiDB-lite"/>
    </source>
</evidence>
<dbReference type="InterPro" id="IPR001173">
    <property type="entry name" value="Glyco_trans_2-like"/>
</dbReference>